<dbReference type="OrthoDB" id="1434354at2759"/>
<accession>A0A8T2UQM5</accession>
<evidence type="ECO:0000313" key="2">
    <source>
        <dbReference type="Proteomes" id="UP000825935"/>
    </source>
</evidence>
<comment type="caution">
    <text evidence="1">The sequence shown here is derived from an EMBL/GenBank/DDBJ whole genome shotgun (WGS) entry which is preliminary data.</text>
</comment>
<keyword evidence="2" id="KW-1185">Reference proteome</keyword>
<dbReference type="Proteomes" id="UP000825935">
    <property type="component" value="Chromosome 6"/>
</dbReference>
<proteinExistence type="predicted"/>
<evidence type="ECO:0000313" key="1">
    <source>
        <dbReference type="EMBL" id="KAH7435865.1"/>
    </source>
</evidence>
<gene>
    <name evidence="1" type="ORF">KP509_06G082200</name>
</gene>
<organism evidence="1 2">
    <name type="scientific">Ceratopteris richardii</name>
    <name type="common">Triangle waterfern</name>
    <dbReference type="NCBI Taxonomy" id="49495"/>
    <lineage>
        <taxon>Eukaryota</taxon>
        <taxon>Viridiplantae</taxon>
        <taxon>Streptophyta</taxon>
        <taxon>Embryophyta</taxon>
        <taxon>Tracheophyta</taxon>
        <taxon>Polypodiopsida</taxon>
        <taxon>Polypodiidae</taxon>
        <taxon>Polypodiales</taxon>
        <taxon>Pteridineae</taxon>
        <taxon>Pteridaceae</taxon>
        <taxon>Parkerioideae</taxon>
        <taxon>Ceratopteris</taxon>
    </lineage>
</organism>
<dbReference type="AlphaFoldDB" id="A0A8T2UQM5"/>
<name>A0A8T2UQM5_CERRI</name>
<dbReference type="EMBL" id="CM035411">
    <property type="protein sequence ID" value="KAH7435865.1"/>
    <property type="molecule type" value="Genomic_DNA"/>
</dbReference>
<sequence length="53" mass="6124">MISRHLEIQWIPPGKTTSTSASNIKKPRCATTMCLWHNLVFCTIQVMHFQSIH</sequence>
<reference evidence="1" key="1">
    <citation type="submission" date="2021-08" db="EMBL/GenBank/DDBJ databases">
        <title>WGS assembly of Ceratopteris richardii.</title>
        <authorList>
            <person name="Marchant D.B."/>
            <person name="Chen G."/>
            <person name="Jenkins J."/>
            <person name="Shu S."/>
            <person name="Leebens-Mack J."/>
            <person name="Grimwood J."/>
            <person name="Schmutz J."/>
            <person name="Soltis P."/>
            <person name="Soltis D."/>
            <person name="Chen Z.-H."/>
        </authorList>
    </citation>
    <scope>NUCLEOTIDE SEQUENCE</scope>
    <source>
        <strain evidence="1">Whitten #5841</strain>
        <tissue evidence="1">Leaf</tissue>
    </source>
</reference>
<protein>
    <submittedName>
        <fullName evidence="1">Uncharacterized protein</fullName>
    </submittedName>
</protein>